<dbReference type="InterPro" id="IPR036390">
    <property type="entry name" value="WH_DNA-bd_sf"/>
</dbReference>
<comment type="caution">
    <text evidence="5">The sequence shown here is derived from an EMBL/GenBank/DDBJ whole genome shotgun (WGS) entry which is preliminary data.</text>
</comment>
<dbReference type="PRINTS" id="PR00598">
    <property type="entry name" value="HTHMARR"/>
</dbReference>
<protein>
    <submittedName>
        <fullName evidence="5">Transcriptional regulator SlyA</fullName>
    </submittedName>
</protein>
<evidence type="ECO:0000256" key="1">
    <source>
        <dbReference type="ARBA" id="ARBA00023015"/>
    </source>
</evidence>
<organism evidence="5 6">
    <name type="scientific">Clostridium puniceum</name>
    <dbReference type="NCBI Taxonomy" id="29367"/>
    <lineage>
        <taxon>Bacteria</taxon>
        <taxon>Bacillati</taxon>
        <taxon>Bacillota</taxon>
        <taxon>Clostridia</taxon>
        <taxon>Eubacteriales</taxon>
        <taxon>Clostridiaceae</taxon>
        <taxon>Clostridium</taxon>
    </lineage>
</organism>
<dbReference type="EMBL" id="LZZM01000132">
    <property type="protein sequence ID" value="OOM78180.1"/>
    <property type="molecule type" value="Genomic_DNA"/>
</dbReference>
<dbReference type="InterPro" id="IPR000835">
    <property type="entry name" value="HTH_MarR-typ"/>
</dbReference>
<dbReference type="OrthoDB" id="2612963at2"/>
<dbReference type="PANTHER" id="PTHR42756">
    <property type="entry name" value="TRANSCRIPTIONAL REGULATOR, MARR"/>
    <property type="match status" value="1"/>
</dbReference>
<dbReference type="SMART" id="SM00347">
    <property type="entry name" value="HTH_MARR"/>
    <property type="match status" value="1"/>
</dbReference>
<evidence type="ECO:0000259" key="4">
    <source>
        <dbReference type="PROSITE" id="PS50995"/>
    </source>
</evidence>
<dbReference type="GO" id="GO:0003677">
    <property type="term" value="F:DNA binding"/>
    <property type="evidence" value="ECO:0007669"/>
    <property type="project" value="UniProtKB-KW"/>
</dbReference>
<keyword evidence="3" id="KW-0804">Transcription</keyword>
<evidence type="ECO:0000313" key="5">
    <source>
        <dbReference type="EMBL" id="OOM78180.1"/>
    </source>
</evidence>
<keyword evidence="6" id="KW-1185">Reference proteome</keyword>
<dbReference type="Pfam" id="PF01047">
    <property type="entry name" value="MarR"/>
    <property type="match status" value="1"/>
</dbReference>
<gene>
    <name evidence="5" type="primary">slyA_3</name>
    <name evidence="5" type="ORF">CLPUN_20390</name>
</gene>
<sequence>MEDRTSKSGTPFSNLFRVIAIKLKNKADSNISELGLNSEQGRTIGYISDHEGIIQKDLADFFNKRGASITSMLQGLEKKGYIERRIPKDNEREKRVYVLPKGSELIDTFNSKFEEIENEITSSLSQEEIEILKKLLTKINKNL</sequence>
<dbReference type="AlphaFoldDB" id="A0A1S8TK90"/>
<evidence type="ECO:0000313" key="6">
    <source>
        <dbReference type="Proteomes" id="UP000190890"/>
    </source>
</evidence>
<reference evidence="5 6" key="1">
    <citation type="submission" date="2016-05" db="EMBL/GenBank/DDBJ databases">
        <title>Microbial solvent formation.</title>
        <authorList>
            <person name="Poehlein A."/>
            <person name="Montoya Solano J.D."/>
            <person name="Flitsch S."/>
            <person name="Krabben P."/>
            <person name="Duerre P."/>
            <person name="Daniel R."/>
        </authorList>
    </citation>
    <scope>NUCLEOTIDE SEQUENCE [LARGE SCALE GENOMIC DNA]</scope>
    <source>
        <strain evidence="5 6">DSM 2619</strain>
    </source>
</reference>
<dbReference type="RefSeq" id="WP_077847186.1">
    <property type="nucleotide sequence ID" value="NZ_LZZM01000132.1"/>
</dbReference>
<dbReference type="PROSITE" id="PS50995">
    <property type="entry name" value="HTH_MARR_2"/>
    <property type="match status" value="1"/>
</dbReference>
<dbReference type="SUPFAM" id="SSF46785">
    <property type="entry name" value="Winged helix' DNA-binding domain"/>
    <property type="match status" value="1"/>
</dbReference>
<keyword evidence="1" id="KW-0805">Transcription regulation</keyword>
<accession>A0A1S8TK90</accession>
<dbReference type="Gene3D" id="1.10.10.10">
    <property type="entry name" value="Winged helix-like DNA-binding domain superfamily/Winged helix DNA-binding domain"/>
    <property type="match status" value="1"/>
</dbReference>
<dbReference type="GO" id="GO:0003700">
    <property type="term" value="F:DNA-binding transcription factor activity"/>
    <property type="evidence" value="ECO:0007669"/>
    <property type="project" value="InterPro"/>
</dbReference>
<dbReference type="Proteomes" id="UP000190890">
    <property type="component" value="Unassembled WGS sequence"/>
</dbReference>
<keyword evidence="2" id="KW-0238">DNA-binding</keyword>
<evidence type="ECO:0000256" key="3">
    <source>
        <dbReference type="ARBA" id="ARBA00023163"/>
    </source>
</evidence>
<dbReference type="STRING" id="29367.CLPUN_20390"/>
<evidence type="ECO:0000256" key="2">
    <source>
        <dbReference type="ARBA" id="ARBA00023125"/>
    </source>
</evidence>
<dbReference type="InterPro" id="IPR036388">
    <property type="entry name" value="WH-like_DNA-bd_sf"/>
</dbReference>
<dbReference type="PANTHER" id="PTHR42756:SF1">
    <property type="entry name" value="TRANSCRIPTIONAL REPRESSOR OF EMRAB OPERON"/>
    <property type="match status" value="1"/>
</dbReference>
<feature type="domain" description="HTH marR-type" evidence="4">
    <location>
        <begin position="9"/>
        <end position="141"/>
    </location>
</feature>
<name>A0A1S8TK90_9CLOT</name>
<proteinExistence type="predicted"/>